<dbReference type="Pfam" id="PF00574">
    <property type="entry name" value="CLP_protease"/>
    <property type="match status" value="1"/>
</dbReference>
<accession>M1F3P6</accession>
<protein>
    <submittedName>
        <fullName evidence="1">Putative Clp protease</fullName>
    </submittedName>
</protein>
<dbReference type="SUPFAM" id="SSF52096">
    <property type="entry name" value="ClpP/crotonase"/>
    <property type="match status" value="1"/>
</dbReference>
<dbReference type="GeneID" id="18563063"/>
<dbReference type="InterPro" id="IPR023562">
    <property type="entry name" value="ClpP/TepA"/>
</dbReference>
<dbReference type="RefSeq" id="YP_009015183.1">
    <property type="nucleotide sequence ID" value="NC_023717.1"/>
</dbReference>
<reference evidence="1 2" key="1">
    <citation type="submission" date="2012-02" db="EMBL/GenBank/DDBJ databases">
        <title>Complete Genome Sequence of Cronobacter sakazakii Bacteriophage CR9.</title>
        <authorList>
            <person name="Shin H."/>
            <person name="Lee J.-H."/>
            <person name="Kim Y."/>
            <person name="Ryu S."/>
        </authorList>
    </citation>
    <scope>NUCLEOTIDE SEQUENCE [LARGE SCALE GENOMIC DNA]</scope>
</reference>
<keyword evidence="2" id="KW-1185">Reference proteome</keyword>
<evidence type="ECO:0000313" key="1">
    <source>
        <dbReference type="EMBL" id="AFH21105.1"/>
    </source>
</evidence>
<keyword evidence="1" id="KW-0645">Protease</keyword>
<dbReference type="Gene3D" id="3.90.226.10">
    <property type="entry name" value="2-enoyl-CoA Hydratase, Chain A, domain 1"/>
    <property type="match status" value="1"/>
</dbReference>
<dbReference type="KEGG" id="vg:18563063"/>
<dbReference type="InterPro" id="IPR029045">
    <property type="entry name" value="ClpP/crotonase-like_dom_sf"/>
</dbReference>
<dbReference type="EMBL" id="JQ691611">
    <property type="protein sequence ID" value="AFH21105.1"/>
    <property type="molecule type" value="Genomic_DNA"/>
</dbReference>
<keyword evidence="1" id="KW-0378">Hydrolase</keyword>
<evidence type="ECO:0000313" key="2">
    <source>
        <dbReference type="Proteomes" id="UP000011829"/>
    </source>
</evidence>
<dbReference type="Proteomes" id="UP000011829">
    <property type="component" value="Segment"/>
</dbReference>
<dbReference type="GO" id="GO:0006508">
    <property type="term" value="P:proteolysis"/>
    <property type="evidence" value="ECO:0007669"/>
    <property type="project" value="UniProtKB-KW"/>
</dbReference>
<dbReference type="OrthoDB" id="8641at10239"/>
<organism evidence="1 2">
    <name type="scientific">Cronobacter phage CR9</name>
    <dbReference type="NCBI Taxonomy" id="1162290"/>
    <lineage>
        <taxon>Viruses</taxon>
        <taxon>Duplodnaviria</taxon>
        <taxon>Heunggongvirae</taxon>
        <taxon>Uroviricota</taxon>
        <taxon>Caudoviricetes</taxon>
        <taxon>Vequintavirinae</taxon>
        <taxon>Certrevirus</taxon>
        <taxon>Certrevirus CR9</taxon>
    </lineage>
</organism>
<gene>
    <name evidence="1" type="ORF">CR9_221</name>
</gene>
<proteinExistence type="predicted"/>
<sequence length="335" mass="37847">MEEQDIIDPTYRGNIWCTPQERMDWRLYITELGDDPKNHIEAIDMIRTAEEEDVVEIMLTSPGGYCKIADMYLSAIADSKAKVITRAIGECASAATTIFLAGHERVCDDGAYFMFHNVQFGIGGDSATVFTRSKFYERLFKEKHYKQMSEVLTKEELAELFERAGEVYLTAEEMRERLQNSERRKETLNLPETVAGEWDGKPGVVMRFGDGSMLGYGTTVSPEARGELTPKEWWDLVIKNPMRVTSTSTVSLPFPETKVRSATEFEQGDEFEITLDDGYKKTFRLSTLGPRDFAEYNTDEIVEMGQAFGADLSGLPYYQAVDALIEEIQNGGGEQ</sequence>
<name>M1F3P6_9CAUD</name>
<dbReference type="GO" id="GO:0008233">
    <property type="term" value="F:peptidase activity"/>
    <property type="evidence" value="ECO:0007669"/>
    <property type="project" value="UniProtKB-KW"/>
</dbReference>